<dbReference type="Pfam" id="PF05910">
    <property type="entry name" value="DUF868"/>
    <property type="match status" value="1"/>
</dbReference>
<dbReference type="EMBL" id="OX465086">
    <property type="protein sequence ID" value="CAI9259939.1"/>
    <property type="molecule type" value="Genomic_DNA"/>
</dbReference>
<evidence type="ECO:0000256" key="1">
    <source>
        <dbReference type="SAM" id="MobiDB-lite"/>
    </source>
</evidence>
<reference evidence="2" key="1">
    <citation type="submission" date="2023-04" db="EMBL/GenBank/DDBJ databases">
        <authorList>
            <person name="Vijverberg K."/>
            <person name="Xiong W."/>
            <person name="Schranz E."/>
        </authorList>
    </citation>
    <scope>NUCLEOTIDE SEQUENCE</scope>
</reference>
<feature type="region of interest" description="Disordered" evidence="1">
    <location>
        <begin position="327"/>
        <end position="377"/>
    </location>
</feature>
<proteinExistence type="predicted"/>
<sequence length="377" mass="43581">MSSQSLTDDHKTSQNTTTCVYQTQVGGSSKNVTVVWEKNTMNHSLDISIDSVSSEVHPNHKIDLKPWCFWAKKGCKTIEVDSYQIELYWDLRSANYLASPEPCSDFYVALIHENEVVLLIGDMKEKVYRKTQTRPAEVEAALVFKKEHMFGKKSFMTRAKFEPNGKECEIVVERSLVGCKDPEMWIRVDGIVVIHIKNLQWKFRGNQTVLINKQPIEVFWDVHTWLFSSRGSGHGLFVFKHDQQESDNDHRDDDKQSGCGTGDKDKDNECSSQPQFFESENHEFETYEWTRRQDTPMASHTTTSDFGGRNREVNFHETEVVEFIVEEDFEQRENDQNDHSTETPVEAETKPEIESESSSDDDGPELTNNEYFMFDVV</sequence>
<feature type="compositionally biased region" description="Polar residues" evidence="1">
    <location>
        <begin position="296"/>
        <end position="305"/>
    </location>
</feature>
<dbReference type="PANTHER" id="PTHR31972:SF2">
    <property type="entry name" value="DUF868 FAMILY PROTEIN (DUF868)"/>
    <property type="match status" value="1"/>
</dbReference>
<feature type="compositionally biased region" description="Basic and acidic residues" evidence="1">
    <location>
        <begin position="243"/>
        <end position="269"/>
    </location>
</feature>
<evidence type="ECO:0000313" key="3">
    <source>
        <dbReference type="Proteomes" id="UP001177003"/>
    </source>
</evidence>
<keyword evidence="3" id="KW-1185">Reference proteome</keyword>
<feature type="compositionally biased region" description="Acidic residues" evidence="1">
    <location>
        <begin position="354"/>
        <end position="364"/>
    </location>
</feature>
<protein>
    <recommendedName>
        <fullName evidence="4">DUF868 domain-containing protein</fullName>
    </recommendedName>
</protein>
<gene>
    <name evidence="2" type="ORF">LSALG_LOCUS798</name>
</gene>
<dbReference type="Proteomes" id="UP001177003">
    <property type="component" value="Chromosome 0"/>
</dbReference>
<evidence type="ECO:0008006" key="4">
    <source>
        <dbReference type="Google" id="ProtNLM"/>
    </source>
</evidence>
<accession>A0AA35UMD4</accession>
<dbReference type="InterPro" id="IPR008586">
    <property type="entry name" value="DUF868_pln"/>
</dbReference>
<dbReference type="AlphaFoldDB" id="A0AA35UMD4"/>
<name>A0AA35UMD4_LACSI</name>
<feature type="compositionally biased region" description="Basic and acidic residues" evidence="1">
    <location>
        <begin position="331"/>
        <end position="353"/>
    </location>
</feature>
<organism evidence="2 3">
    <name type="scientific">Lactuca saligna</name>
    <name type="common">Willowleaf lettuce</name>
    <dbReference type="NCBI Taxonomy" id="75948"/>
    <lineage>
        <taxon>Eukaryota</taxon>
        <taxon>Viridiplantae</taxon>
        <taxon>Streptophyta</taxon>
        <taxon>Embryophyta</taxon>
        <taxon>Tracheophyta</taxon>
        <taxon>Spermatophyta</taxon>
        <taxon>Magnoliopsida</taxon>
        <taxon>eudicotyledons</taxon>
        <taxon>Gunneridae</taxon>
        <taxon>Pentapetalae</taxon>
        <taxon>asterids</taxon>
        <taxon>campanulids</taxon>
        <taxon>Asterales</taxon>
        <taxon>Asteraceae</taxon>
        <taxon>Cichorioideae</taxon>
        <taxon>Cichorieae</taxon>
        <taxon>Lactucinae</taxon>
        <taxon>Lactuca</taxon>
    </lineage>
</organism>
<feature type="compositionally biased region" description="Basic and acidic residues" evidence="1">
    <location>
        <begin position="279"/>
        <end position="294"/>
    </location>
</feature>
<evidence type="ECO:0000313" key="2">
    <source>
        <dbReference type="EMBL" id="CAI9259939.1"/>
    </source>
</evidence>
<dbReference type="PANTHER" id="PTHR31972">
    <property type="entry name" value="EXPRESSED PROTEIN"/>
    <property type="match status" value="1"/>
</dbReference>
<feature type="region of interest" description="Disordered" evidence="1">
    <location>
        <begin position="243"/>
        <end position="313"/>
    </location>
</feature>